<gene>
    <name evidence="1" type="ORF">PoB_003695600</name>
</gene>
<sequence length="151" mass="17506">MQTSKSLIPGPRIEDGGLLSLGRLGFVDMLSCFAGLIQWRFCRCSISVARISNHLSVVRRELASGKRCHAKCEPFSLPTVECWDGHIRIHEQERTWTYFLQRSRVPPITMLQERLMAQDRVGFLASMWEVSSVEKTCELRKRQRPFQLIIR</sequence>
<name>A0AAV4AH00_9GAST</name>
<dbReference type="EMBL" id="BLXT01004179">
    <property type="protein sequence ID" value="GFO10451.1"/>
    <property type="molecule type" value="Genomic_DNA"/>
</dbReference>
<dbReference type="AlphaFoldDB" id="A0AAV4AH00"/>
<accession>A0AAV4AH00</accession>
<organism evidence="1 2">
    <name type="scientific">Plakobranchus ocellatus</name>
    <dbReference type="NCBI Taxonomy" id="259542"/>
    <lineage>
        <taxon>Eukaryota</taxon>
        <taxon>Metazoa</taxon>
        <taxon>Spiralia</taxon>
        <taxon>Lophotrochozoa</taxon>
        <taxon>Mollusca</taxon>
        <taxon>Gastropoda</taxon>
        <taxon>Heterobranchia</taxon>
        <taxon>Euthyneura</taxon>
        <taxon>Panpulmonata</taxon>
        <taxon>Sacoglossa</taxon>
        <taxon>Placobranchoidea</taxon>
        <taxon>Plakobranchidae</taxon>
        <taxon>Plakobranchus</taxon>
    </lineage>
</organism>
<comment type="caution">
    <text evidence="1">The sequence shown here is derived from an EMBL/GenBank/DDBJ whole genome shotgun (WGS) entry which is preliminary data.</text>
</comment>
<reference evidence="1 2" key="1">
    <citation type="journal article" date="2021" name="Elife">
        <title>Chloroplast acquisition without the gene transfer in kleptoplastic sea slugs, Plakobranchus ocellatus.</title>
        <authorList>
            <person name="Maeda T."/>
            <person name="Takahashi S."/>
            <person name="Yoshida T."/>
            <person name="Shimamura S."/>
            <person name="Takaki Y."/>
            <person name="Nagai Y."/>
            <person name="Toyoda A."/>
            <person name="Suzuki Y."/>
            <person name="Arimoto A."/>
            <person name="Ishii H."/>
            <person name="Satoh N."/>
            <person name="Nishiyama T."/>
            <person name="Hasebe M."/>
            <person name="Maruyama T."/>
            <person name="Minagawa J."/>
            <person name="Obokata J."/>
            <person name="Shigenobu S."/>
        </authorList>
    </citation>
    <scope>NUCLEOTIDE SEQUENCE [LARGE SCALE GENOMIC DNA]</scope>
</reference>
<keyword evidence="2" id="KW-1185">Reference proteome</keyword>
<dbReference type="Proteomes" id="UP000735302">
    <property type="component" value="Unassembled WGS sequence"/>
</dbReference>
<evidence type="ECO:0000313" key="1">
    <source>
        <dbReference type="EMBL" id="GFO10451.1"/>
    </source>
</evidence>
<protein>
    <submittedName>
        <fullName evidence="1">Uncharacterized protein</fullName>
    </submittedName>
</protein>
<proteinExistence type="predicted"/>
<evidence type="ECO:0000313" key="2">
    <source>
        <dbReference type="Proteomes" id="UP000735302"/>
    </source>
</evidence>